<gene>
    <name evidence="2" type="ORF">BOKJ2_LOCUS12649</name>
</gene>
<name>A0A811LNA7_9BILA</name>
<keyword evidence="3" id="KW-1185">Reference proteome</keyword>
<evidence type="ECO:0000259" key="1">
    <source>
        <dbReference type="PROSITE" id="PS50097"/>
    </source>
</evidence>
<dbReference type="PANTHER" id="PTHR24413">
    <property type="entry name" value="SPECKLE-TYPE POZ PROTEIN"/>
    <property type="match status" value="1"/>
</dbReference>
<proteinExistence type="predicted"/>
<dbReference type="AlphaFoldDB" id="A0A811LNA7"/>
<dbReference type="Pfam" id="PF00651">
    <property type="entry name" value="BTB"/>
    <property type="match status" value="1"/>
</dbReference>
<dbReference type="Gene3D" id="3.30.710.10">
    <property type="entry name" value="Potassium Channel Kv1.1, Chain A"/>
    <property type="match status" value="1"/>
</dbReference>
<dbReference type="SUPFAM" id="SSF54695">
    <property type="entry name" value="POZ domain"/>
    <property type="match status" value="1"/>
</dbReference>
<dbReference type="InterPro" id="IPR000210">
    <property type="entry name" value="BTB/POZ_dom"/>
</dbReference>
<dbReference type="Proteomes" id="UP000614601">
    <property type="component" value="Unassembled WGS sequence"/>
</dbReference>
<dbReference type="EMBL" id="CAJFCW020000006">
    <property type="protein sequence ID" value="CAG9124407.1"/>
    <property type="molecule type" value="Genomic_DNA"/>
</dbReference>
<feature type="domain" description="BTB" evidence="1">
    <location>
        <begin position="180"/>
        <end position="247"/>
    </location>
</feature>
<protein>
    <recommendedName>
        <fullName evidence="1">BTB domain-containing protein</fullName>
    </recommendedName>
</protein>
<comment type="caution">
    <text evidence="2">The sequence shown here is derived from an EMBL/GenBank/DDBJ whole genome shotgun (WGS) entry which is preliminary data.</text>
</comment>
<dbReference type="CDD" id="cd18186">
    <property type="entry name" value="BTB_POZ_ZBTB_KLHL-like"/>
    <property type="match status" value="1"/>
</dbReference>
<evidence type="ECO:0000313" key="3">
    <source>
        <dbReference type="Proteomes" id="UP000614601"/>
    </source>
</evidence>
<accession>A0A811LNA7</accession>
<sequence>MLVGTATSITSKSVISQPLVINKTHDVLTEIYQRNIVIKNYKNCVGQVESRLVLPPNFRGKNEDDPKELIITVNRPRFPGRPMEIILDGVNPKWSSYKCAVRRSDNESDDLEFVDVKFVQEINGDGKVLSGVFKEQLREDLCLRLTITVAEHVNESQPAKNALNPQPINLAKNFMKEQYSDFKIVCSYENEEERVIPVHKNILAAASSYFRAMFNDDTMESQEGQVTLTMVPYKALVEILYCIYHGEHSPAFKPNAIDVIVATDFLGLVQLKEYTARFLGDNIDEGNVFKIIEIASKLNGLNWLIKKACLFVKYEINDKEAKTQFSTLLRQSPELTIALLQLI</sequence>
<organism evidence="2 3">
    <name type="scientific">Bursaphelenchus okinawaensis</name>
    <dbReference type="NCBI Taxonomy" id="465554"/>
    <lineage>
        <taxon>Eukaryota</taxon>
        <taxon>Metazoa</taxon>
        <taxon>Ecdysozoa</taxon>
        <taxon>Nematoda</taxon>
        <taxon>Chromadorea</taxon>
        <taxon>Rhabditida</taxon>
        <taxon>Tylenchina</taxon>
        <taxon>Tylenchomorpha</taxon>
        <taxon>Aphelenchoidea</taxon>
        <taxon>Aphelenchoididae</taxon>
        <taxon>Bursaphelenchus</taxon>
    </lineage>
</organism>
<dbReference type="Proteomes" id="UP000783686">
    <property type="component" value="Unassembled WGS sequence"/>
</dbReference>
<evidence type="ECO:0000313" key="2">
    <source>
        <dbReference type="EMBL" id="CAD5228380.1"/>
    </source>
</evidence>
<dbReference type="PROSITE" id="PS50097">
    <property type="entry name" value="BTB"/>
    <property type="match status" value="1"/>
</dbReference>
<dbReference type="InterPro" id="IPR011333">
    <property type="entry name" value="SKP1/BTB/POZ_sf"/>
</dbReference>
<reference evidence="2" key="1">
    <citation type="submission" date="2020-09" db="EMBL/GenBank/DDBJ databases">
        <authorList>
            <person name="Kikuchi T."/>
        </authorList>
    </citation>
    <scope>NUCLEOTIDE SEQUENCE</scope>
    <source>
        <strain evidence="2">SH1</strain>
    </source>
</reference>
<dbReference type="SMART" id="SM00225">
    <property type="entry name" value="BTB"/>
    <property type="match status" value="1"/>
</dbReference>
<dbReference type="OrthoDB" id="6418787at2759"/>
<dbReference type="EMBL" id="CAJFDH010000006">
    <property type="protein sequence ID" value="CAD5228380.1"/>
    <property type="molecule type" value="Genomic_DNA"/>
</dbReference>